<comment type="caution">
    <text evidence="2">The sequence shown here is derived from an EMBL/GenBank/DDBJ whole genome shotgun (WGS) entry which is preliminary data.</text>
</comment>
<evidence type="ECO:0000313" key="2">
    <source>
        <dbReference type="EMBL" id="NEL78136.1"/>
    </source>
</evidence>
<dbReference type="AlphaFoldDB" id="A0A6P0G6M7"/>
<gene>
    <name evidence="2" type="ORF">G3W61_18100</name>
</gene>
<dbReference type="Proteomes" id="UP000471082">
    <property type="component" value="Unassembled WGS sequence"/>
</dbReference>
<dbReference type="RefSeq" id="WP_128694915.1">
    <property type="nucleotide sequence ID" value="NZ_CP173422.1"/>
</dbReference>
<protein>
    <submittedName>
        <fullName evidence="2">Uncharacterized protein</fullName>
    </submittedName>
</protein>
<proteinExistence type="predicted"/>
<evidence type="ECO:0000256" key="1">
    <source>
        <dbReference type="SAM" id="MobiDB-lite"/>
    </source>
</evidence>
<accession>A0A6P0G6M7</accession>
<sequence>MSDRLADMGRTPDSGGGAARPACRGATELTRFTQLWQGACEKVSRIRNSVRINATQQCVLHDGEKGGSLATLATLPFTAVVASANRLGRNNIDQWHRE</sequence>
<dbReference type="EMBL" id="JAAGYU010000104">
    <property type="protein sequence ID" value="NEL78136.1"/>
    <property type="molecule type" value="Genomic_DNA"/>
</dbReference>
<reference evidence="2 3" key="1">
    <citation type="submission" date="2019-11" db="EMBL/GenBank/DDBJ databases">
        <title>Genome-resolved metagenomics to study the prevalence of co-infection and intraspecific heterogeneity among plant pathogen metapopulations.</title>
        <authorList>
            <person name="Newberry E."/>
            <person name="Bhandari R."/>
            <person name="Kemble J."/>
            <person name="Sikora E."/>
            <person name="Potnis N."/>
        </authorList>
    </citation>
    <scope>NUCLEOTIDE SEQUENCE [LARGE SCALE GENOMIC DNA]</scope>
    <source>
        <strain evidence="2">Xp_Tom_Tuscaloosa_18b</strain>
    </source>
</reference>
<evidence type="ECO:0000313" key="3">
    <source>
        <dbReference type="Proteomes" id="UP000471082"/>
    </source>
</evidence>
<name>A0A6P0G6M7_XANPE</name>
<feature type="region of interest" description="Disordered" evidence="1">
    <location>
        <begin position="1"/>
        <end position="22"/>
    </location>
</feature>
<organism evidence="2 3">
    <name type="scientific">Xanthomonas perforans</name>
    <dbReference type="NCBI Taxonomy" id="442694"/>
    <lineage>
        <taxon>Bacteria</taxon>
        <taxon>Pseudomonadati</taxon>
        <taxon>Pseudomonadota</taxon>
        <taxon>Gammaproteobacteria</taxon>
        <taxon>Lysobacterales</taxon>
        <taxon>Lysobacteraceae</taxon>
        <taxon>Xanthomonas</taxon>
    </lineage>
</organism>